<dbReference type="AlphaFoldDB" id="A0A0H2ZTB2"/>
<evidence type="ECO:0000313" key="1">
    <source>
        <dbReference type="EMBL" id="ABK65682.1"/>
    </source>
</evidence>
<dbReference type="KEGG" id="mav:MAV_0803"/>
<name>A0A0H2ZTB2_MYCA1</name>
<dbReference type="RefSeq" id="WP_011723770.1">
    <property type="nucleotide sequence ID" value="NC_008595.1"/>
</dbReference>
<organism evidence="1 2">
    <name type="scientific">Mycobacterium avium (strain 104)</name>
    <dbReference type="NCBI Taxonomy" id="243243"/>
    <lineage>
        <taxon>Bacteria</taxon>
        <taxon>Bacillati</taxon>
        <taxon>Actinomycetota</taxon>
        <taxon>Actinomycetes</taxon>
        <taxon>Mycobacteriales</taxon>
        <taxon>Mycobacteriaceae</taxon>
        <taxon>Mycobacterium</taxon>
        <taxon>Mycobacterium avium complex (MAC)</taxon>
    </lineage>
</organism>
<evidence type="ECO:0000313" key="2">
    <source>
        <dbReference type="Proteomes" id="UP000001574"/>
    </source>
</evidence>
<gene>
    <name evidence="1" type="ordered locus">MAV_0803</name>
</gene>
<dbReference type="Proteomes" id="UP000001574">
    <property type="component" value="Chromosome"/>
</dbReference>
<accession>A0A0H2ZTB2</accession>
<proteinExistence type="predicted"/>
<dbReference type="HOGENOM" id="CLU_796501_0_0_11"/>
<sequence>MTGLPATGASWAQLIEPGLNPLAIRYGQITDIFIRDYFNADGSVFNLADPAKGLGPATLPNGQVVNLFTPFAADGVSIRPDLLVTAPGANLGFHHVGLLKEDSTSITPDQTMQQTPSAQQVRSARNVLTKLDDKIVFEPLEETPLTRYLKYELPLVNGVPALGTPGLIIPRGNTDVPVDRIIIAMIVDTDGQLLARVLPHVITDKKGKEDLARKNPYSSQLTYEVLPDPFSKQAEWTCYAGSQWNASGDFEFETFAPLATPVTGLTANVQFPTPTDVASPAYTAQIQQGNTWAAATVAPSPTVAGGFTTIQLTGLTASTAYGGVQVTATSGETTVTSPVSNAFTSTAS</sequence>
<dbReference type="EMBL" id="CP000479">
    <property type="protein sequence ID" value="ABK65682.1"/>
    <property type="molecule type" value="Genomic_DNA"/>
</dbReference>
<reference evidence="1 2" key="1">
    <citation type="submission" date="2006-10" db="EMBL/GenBank/DDBJ databases">
        <authorList>
            <person name="Fleischmann R.D."/>
            <person name="Dodson R.J."/>
            <person name="Haft D.H."/>
            <person name="Merkel J.S."/>
            <person name="Nelson W.C."/>
            <person name="Fraser C.M."/>
        </authorList>
    </citation>
    <scope>NUCLEOTIDE SEQUENCE [LARGE SCALE GENOMIC DNA]</scope>
    <source>
        <strain evidence="1 2">104</strain>
    </source>
</reference>
<protein>
    <submittedName>
        <fullName evidence="1">Gp31 protein</fullName>
    </submittedName>
</protein>